<dbReference type="GO" id="GO:0016757">
    <property type="term" value="F:glycosyltransferase activity"/>
    <property type="evidence" value="ECO:0007669"/>
    <property type="project" value="UniProtKB-KW"/>
</dbReference>
<proteinExistence type="inferred from homology"/>
<dbReference type="WBParaSite" id="TMUE_3000011536.1">
    <property type="protein sequence ID" value="TMUE_3000011536.1"/>
    <property type="gene ID" value="WBGene00291127"/>
</dbReference>
<evidence type="ECO:0000313" key="12">
    <source>
        <dbReference type="Proteomes" id="UP000046395"/>
    </source>
</evidence>
<dbReference type="Gene3D" id="3.90.550.50">
    <property type="match status" value="1"/>
</dbReference>
<evidence type="ECO:0000256" key="4">
    <source>
        <dbReference type="ARBA" id="ARBA00022679"/>
    </source>
</evidence>
<reference evidence="13" key="1">
    <citation type="submission" date="2019-12" db="UniProtKB">
        <authorList>
            <consortium name="WormBaseParasite"/>
        </authorList>
    </citation>
    <scope>IDENTIFICATION</scope>
</reference>
<organism evidence="12 13">
    <name type="scientific">Trichuris muris</name>
    <name type="common">Mouse whipworm</name>
    <dbReference type="NCBI Taxonomy" id="70415"/>
    <lineage>
        <taxon>Eukaryota</taxon>
        <taxon>Metazoa</taxon>
        <taxon>Ecdysozoa</taxon>
        <taxon>Nematoda</taxon>
        <taxon>Enoplea</taxon>
        <taxon>Dorylaimia</taxon>
        <taxon>Trichinellida</taxon>
        <taxon>Trichuridae</taxon>
        <taxon>Trichuris</taxon>
    </lineage>
</organism>
<keyword evidence="6" id="KW-0735">Signal-anchor</keyword>
<keyword evidence="3" id="KW-0328">Glycosyltransferase</keyword>
<dbReference type="GO" id="GO:0016020">
    <property type="term" value="C:membrane"/>
    <property type="evidence" value="ECO:0007669"/>
    <property type="project" value="UniProtKB-SubCell"/>
</dbReference>
<evidence type="ECO:0000256" key="5">
    <source>
        <dbReference type="ARBA" id="ARBA00022692"/>
    </source>
</evidence>
<dbReference type="GO" id="GO:0012505">
    <property type="term" value="C:endomembrane system"/>
    <property type="evidence" value="ECO:0007669"/>
    <property type="project" value="UniProtKB-SubCell"/>
</dbReference>
<dbReference type="STRING" id="70415.A0A5S6QVV2"/>
<keyword evidence="10" id="KW-0732">Signal</keyword>
<evidence type="ECO:0000256" key="8">
    <source>
        <dbReference type="ARBA" id="ARBA00023136"/>
    </source>
</evidence>
<dbReference type="Pfam" id="PF02434">
    <property type="entry name" value="Fringe"/>
    <property type="match status" value="1"/>
</dbReference>
<keyword evidence="4" id="KW-0808">Transferase</keyword>
<evidence type="ECO:0000259" key="11">
    <source>
        <dbReference type="Pfam" id="PF02434"/>
    </source>
</evidence>
<dbReference type="AlphaFoldDB" id="A0A5S6QVV2"/>
<keyword evidence="12" id="KW-1185">Reference proteome</keyword>
<sequence length="291" mass="33657">MLESLPGGNHDRATRRMLAALLLLMFLLLLRKGAQVNFERAKTTNDRHVFITVKTTEVFHNTRVRCILETWFQLAPDIIYFITDAADPVLSNKTNGHLINTPCKGGSHGIKPLYCKLTAELYAFGETNYRWFCHFDDDNYVNVPSLSKLLETMDPRRDHYLGKRSRDDRVTHYGVPYFWFATGGAGFCLSRALFNKIMPYLIVGRPCQGMPDDVAMGYLVRMVHAKLTEVEQFHSHLEYSAPEWRRETAREQITFGHQFGSKERTCPFRRLHCYLFPDDGLCNLTKGKRPR</sequence>
<evidence type="ECO:0000256" key="6">
    <source>
        <dbReference type="ARBA" id="ARBA00022968"/>
    </source>
</evidence>
<dbReference type="InterPro" id="IPR003378">
    <property type="entry name" value="Fringe-like_glycosylTrfase"/>
</dbReference>
<evidence type="ECO:0000256" key="3">
    <source>
        <dbReference type="ARBA" id="ARBA00022676"/>
    </source>
</evidence>
<name>A0A5S6QVV2_TRIMR</name>
<dbReference type="Proteomes" id="UP000046395">
    <property type="component" value="Unassembled WGS sequence"/>
</dbReference>
<evidence type="ECO:0000313" key="13">
    <source>
        <dbReference type="WBParaSite" id="TMUE_3000011536.1"/>
    </source>
</evidence>
<evidence type="ECO:0000256" key="7">
    <source>
        <dbReference type="ARBA" id="ARBA00022989"/>
    </source>
</evidence>
<keyword evidence="7" id="KW-1133">Transmembrane helix</keyword>
<protein>
    <submittedName>
        <fullName evidence="13">Fringe glycosyltransferase</fullName>
    </submittedName>
</protein>
<feature type="signal peptide" evidence="10">
    <location>
        <begin position="1"/>
        <end position="35"/>
    </location>
</feature>
<feature type="domain" description="Fringe-like glycosyltransferase" evidence="11">
    <location>
        <begin position="44"/>
        <end position="258"/>
    </location>
</feature>
<keyword evidence="5" id="KW-0812">Transmembrane</keyword>
<comment type="similarity">
    <text evidence="2">Belongs to the glycosyltransferase 31 family.</text>
</comment>
<comment type="subcellular location">
    <subcellularLocation>
        <location evidence="9">Endomembrane system</location>
        <topology evidence="9">Single-pass membrane protein</topology>
    </subcellularLocation>
    <subcellularLocation>
        <location evidence="1">Membrane</location>
        <topology evidence="1">Single-pass type II membrane protein</topology>
    </subcellularLocation>
</comment>
<keyword evidence="8" id="KW-0472">Membrane</keyword>
<feature type="chain" id="PRO_5024294934" evidence="10">
    <location>
        <begin position="36"/>
        <end position="291"/>
    </location>
</feature>
<evidence type="ECO:0000256" key="2">
    <source>
        <dbReference type="ARBA" id="ARBA00008661"/>
    </source>
</evidence>
<accession>A0A5S6QVV2</accession>
<evidence type="ECO:0000256" key="10">
    <source>
        <dbReference type="SAM" id="SignalP"/>
    </source>
</evidence>
<dbReference type="SUPFAM" id="SSF53448">
    <property type="entry name" value="Nucleotide-diphospho-sugar transferases"/>
    <property type="match status" value="1"/>
</dbReference>
<dbReference type="InterPro" id="IPR029044">
    <property type="entry name" value="Nucleotide-diphossugar_trans"/>
</dbReference>
<evidence type="ECO:0000256" key="1">
    <source>
        <dbReference type="ARBA" id="ARBA00004606"/>
    </source>
</evidence>
<dbReference type="PANTHER" id="PTHR10811">
    <property type="entry name" value="FRINGE-RELATED"/>
    <property type="match status" value="1"/>
</dbReference>
<evidence type="ECO:0000256" key="9">
    <source>
        <dbReference type="ARBA" id="ARBA00037847"/>
    </source>
</evidence>